<gene>
    <name evidence="2" type="ORF">IQ251_06725</name>
</gene>
<evidence type="ECO:0000313" key="2">
    <source>
        <dbReference type="EMBL" id="MBE9374140.1"/>
    </source>
</evidence>
<organism evidence="2 3">
    <name type="scientific">Saccharopolyspora montiporae</name>
    <dbReference type="NCBI Taxonomy" id="2781240"/>
    <lineage>
        <taxon>Bacteria</taxon>
        <taxon>Bacillati</taxon>
        <taxon>Actinomycetota</taxon>
        <taxon>Actinomycetes</taxon>
        <taxon>Pseudonocardiales</taxon>
        <taxon>Pseudonocardiaceae</taxon>
        <taxon>Saccharopolyspora</taxon>
    </lineage>
</organism>
<dbReference type="Pfam" id="PF11377">
    <property type="entry name" value="DUF3180"/>
    <property type="match status" value="1"/>
</dbReference>
<keyword evidence="1" id="KW-0812">Transmembrane</keyword>
<dbReference type="InterPro" id="IPR021517">
    <property type="entry name" value="DUF3180"/>
</dbReference>
<feature type="transmembrane region" description="Helical" evidence="1">
    <location>
        <begin position="35"/>
        <end position="57"/>
    </location>
</feature>
<reference evidence="2" key="1">
    <citation type="submission" date="2020-10" db="EMBL/GenBank/DDBJ databases">
        <title>Diversity and distribution of actinomycetes associated with coral in the coast of Hainan.</title>
        <authorList>
            <person name="Li F."/>
        </authorList>
    </citation>
    <scope>NUCLEOTIDE SEQUENCE</scope>
    <source>
        <strain evidence="2">HNM0983</strain>
    </source>
</reference>
<dbReference type="EMBL" id="JADEYC010000009">
    <property type="protein sequence ID" value="MBE9374140.1"/>
    <property type="molecule type" value="Genomic_DNA"/>
</dbReference>
<feature type="transmembrane region" description="Helical" evidence="1">
    <location>
        <begin position="9"/>
        <end position="29"/>
    </location>
</feature>
<dbReference type="AlphaFoldDB" id="A0A929B968"/>
<feature type="transmembrane region" description="Helical" evidence="1">
    <location>
        <begin position="117"/>
        <end position="137"/>
    </location>
</feature>
<evidence type="ECO:0000313" key="3">
    <source>
        <dbReference type="Proteomes" id="UP000598360"/>
    </source>
</evidence>
<protein>
    <submittedName>
        <fullName evidence="2">DUF3180 domain-containing protein</fullName>
    </submittedName>
</protein>
<comment type="caution">
    <text evidence="2">The sequence shown here is derived from an EMBL/GenBank/DDBJ whole genome shotgun (WGS) entry which is preliminary data.</text>
</comment>
<keyword evidence="3" id="KW-1185">Reference proteome</keyword>
<feature type="transmembrane region" description="Helical" evidence="1">
    <location>
        <begin position="90"/>
        <end position="111"/>
    </location>
</feature>
<keyword evidence="1" id="KW-1133">Transmembrane helix</keyword>
<proteinExistence type="predicted"/>
<keyword evidence="1" id="KW-0472">Membrane</keyword>
<accession>A0A929B968</accession>
<dbReference type="Proteomes" id="UP000598360">
    <property type="component" value="Unassembled WGS sequence"/>
</dbReference>
<evidence type="ECO:0000256" key="1">
    <source>
        <dbReference type="SAM" id="Phobius"/>
    </source>
</evidence>
<sequence length="156" mass="16419">MTFTQPRHLVTAGLLAAVLVFLLSGRLLYGDLPRLPTLAGATLLVIAAADLGLAVWLRPKVRRKQGVEPPEPVTAARAVALAKASSMGGAIMLGVWLGLLGYVLPVLQIVLAARGDLAAIVVGSVSAAALIAAGLWLEHCLRVPDDRDEPREPHDR</sequence>
<name>A0A929B968_9PSEU</name>
<dbReference type="RefSeq" id="WP_193927631.1">
    <property type="nucleotide sequence ID" value="NZ_JADEYC010000009.1"/>
</dbReference>